<dbReference type="PaxDb" id="2850-Phatr43903"/>
<evidence type="ECO:0000313" key="3">
    <source>
        <dbReference type="EMBL" id="ACI65804.1"/>
    </source>
</evidence>
<feature type="transmembrane region" description="Helical" evidence="2">
    <location>
        <begin position="107"/>
        <end position="129"/>
    </location>
</feature>
<keyword evidence="2" id="KW-0812">Transmembrane</keyword>
<keyword evidence="2" id="KW-0472">Membrane</keyword>
<feature type="transmembrane region" description="Helical" evidence="2">
    <location>
        <begin position="275"/>
        <end position="292"/>
    </location>
</feature>
<dbReference type="KEGG" id="pti:PHATR_43903"/>
<evidence type="ECO:0000256" key="1">
    <source>
        <dbReference type="SAM" id="MobiDB-lite"/>
    </source>
</evidence>
<dbReference type="OMA" id="PYRWYEY"/>
<sequence>MMSKNEHNRMEVESTTDRHEDNSDAVETMQEPLSIRNLNVVPASLKIWNGVAVIVQFAQAAALFALSANADNAYYWYTNYPATFEDRDENPEEFGRPGPTEVADFSITWYSAVFILLSGLDHLACIIFWSTYKYQIERHQNHFRWAEYSISASLMRIMIAQLAGVTDIHLIWMLFASTAITMILGGIHESVNAKARADGLKQNWYPFLAAWIPHLACWLVIFNYFFKAVIEGDPPNFVWAIIFVLFFLDGCFAILFTLQWFKIGIFKDYVAGEKGFIVLSFTAKVLLAWINYGGGSR</sequence>
<dbReference type="RefSeq" id="XP_002186334.1">
    <property type="nucleotide sequence ID" value="XM_002186298.1"/>
</dbReference>
<evidence type="ECO:0000256" key="2">
    <source>
        <dbReference type="SAM" id="Phobius"/>
    </source>
</evidence>
<feature type="transmembrane region" description="Helical" evidence="2">
    <location>
        <begin position="47"/>
        <end position="68"/>
    </location>
</feature>
<protein>
    <submittedName>
        <fullName evidence="3">Uncharacterized protein</fullName>
    </submittedName>
</protein>
<dbReference type="Proteomes" id="UP000000759">
    <property type="component" value="Chromosome 3"/>
</dbReference>
<gene>
    <name evidence="3" type="ORF">PHATR_43903</name>
</gene>
<accession>B5Y4Q4</accession>
<feature type="region of interest" description="Disordered" evidence="1">
    <location>
        <begin position="1"/>
        <end position="28"/>
    </location>
</feature>
<dbReference type="InParanoid" id="B5Y4Q4"/>
<dbReference type="eggNOG" id="ENOG502S6HK">
    <property type="taxonomic scope" value="Eukaryota"/>
</dbReference>
<keyword evidence="4" id="KW-1185">Reference proteome</keyword>
<dbReference type="HOGENOM" id="CLU_1036670_0_0_1"/>
<feature type="transmembrane region" description="Helical" evidence="2">
    <location>
        <begin position="170"/>
        <end position="191"/>
    </location>
</feature>
<reference evidence="4" key="2">
    <citation type="submission" date="2008-08" db="EMBL/GenBank/DDBJ databases">
        <authorList>
            <consortium name="Diatom Consortium"/>
            <person name="Grigoriev I."/>
            <person name="Grimwood J."/>
            <person name="Kuo A."/>
            <person name="Otillar R.P."/>
            <person name="Salamov A."/>
            <person name="Detter J.C."/>
            <person name="Lindquist E."/>
            <person name="Shapiro H."/>
            <person name="Lucas S."/>
            <person name="Glavina del Rio T."/>
            <person name="Pitluck S."/>
            <person name="Rokhsar D."/>
            <person name="Bowler C."/>
        </authorList>
    </citation>
    <scope>GENOME REANNOTATION</scope>
    <source>
        <strain evidence="4">CCAP 1055/1</strain>
    </source>
</reference>
<dbReference type="InterPro" id="IPR041113">
    <property type="entry name" value="Heliorhodopsin"/>
</dbReference>
<name>B5Y4Q4_PHATC</name>
<organism evidence="3 4">
    <name type="scientific">Phaeodactylum tricornutum (strain CCAP 1055/1)</name>
    <dbReference type="NCBI Taxonomy" id="556484"/>
    <lineage>
        <taxon>Eukaryota</taxon>
        <taxon>Sar</taxon>
        <taxon>Stramenopiles</taxon>
        <taxon>Ochrophyta</taxon>
        <taxon>Bacillariophyta</taxon>
        <taxon>Bacillariophyceae</taxon>
        <taxon>Bacillariophycidae</taxon>
        <taxon>Naviculales</taxon>
        <taxon>Phaeodactylaceae</taxon>
        <taxon>Phaeodactylum</taxon>
    </lineage>
</organism>
<dbReference type="AlphaFoldDB" id="B5Y4Q4"/>
<dbReference type="EMBL" id="CP001142">
    <property type="protein sequence ID" value="ACI65804.1"/>
    <property type="molecule type" value="Genomic_DNA"/>
</dbReference>
<feature type="compositionally biased region" description="Basic and acidic residues" evidence="1">
    <location>
        <begin position="1"/>
        <end position="22"/>
    </location>
</feature>
<dbReference type="NCBIfam" id="NF038020">
    <property type="entry name" value="HeR"/>
    <property type="match status" value="1"/>
</dbReference>
<evidence type="ECO:0000313" key="4">
    <source>
        <dbReference type="Proteomes" id="UP000000759"/>
    </source>
</evidence>
<feature type="transmembrane region" description="Helical" evidence="2">
    <location>
        <begin position="203"/>
        <end position="225"/>
    </location>
</feature>
<feature type="transmembrane region" description="Helical" evidence="2">
    <location>
        <begin position="237"/>
        <end position="263"/>
    </location>
</feature>
<reference evidence="3 4" key="1">
    <citation type="journal article" date="2008" name="Nature">
        <title>The Phaeodactylum genome reveals the evolutionary history of diatom genomes.</title>
        <authorList>
            <person name="Bowler C."/>
            <person name="Allen A.E."/>
            <person name="Badger J.H."/>
            <person name="Grimwood J."/>
            <person name="Jabbari K."/>
            <person name="Kuo A."/>
            <person name="Maheswari U."/>
            <person name="Martens C."/>
            <person name="Maumus F."/>
            <person name="Otillar R.P."/>
            <person name="Rayko E."/>
            <person name="Salamov A."/>
            <person name="Vandepoele K."/>
            <person name="Beszteri B."/>
            <person name="Gruber A."/>
            <person name="Heijde M."/>
            <person name="Katinka M."/>
            <person name="Mock T."/>
            <person name="Valentin K."/>
            <person name="Verret F."/>
            <person name="Berges J.A."/>
            <person name="Brownlee C."/>
            <person name="Cadoret J.P."/>
            <person name="Chiovitti A."/>
            <person name="Choi C.J."/>
            <person name="Coesel S."/>
            <person name="De Martino A."/>
            <person name="Detter J.C."/>
            <person name="Durkin C."/>
            <person name="Falciatore A."/>
            <person name="Fournet J."/>
            <person name="Haruta M."/>
            <person name="Huysman M.J."/>
            <person name="Jenkins B.D."/>
            <person name="Jiroutova K."/>
            <person name="Jorgensen R.E."/>
            <person name="Joubert Y."/>
            <person name="Kaplan A."/>
            <person name="Kroger N."/>
            <person name="Kroth P.G."/>
            <person name="La Roche J."/>
            <person name="Lindquist E."/>
            <person name="Lommer M."/>
            <person name="Martin-Jezequel V."/>
            <person name="Lopez P.J."/>
            <person name="Lucas S."/>
            <person name="Mangogna M."/>
            <person name="McGinnis K."/>
            <person name="Medlin L.K."/>
            <person name="Montsant A."/>
            <person name="Oudot-Le Secq M.P."/>
            <person name="Napoli C."/>
            <person name="Obornik M."/>
            <person name="Parker M.S."/>
            <person name="Petit J.L."/>
            <person name="Porcel B.M."/>
            <person name="Poulsen N."/>
            <person name="Robison M."/>
            <person name="Rychlewski L."/>
            <person name="Rynearson T.A."/>
            <person name="Schmutz J."/>
            <person name="Shapiro H."/>
            <person name="Siaut M."/>
            <person name="Stanley M."/>
            <person name="Sussman M.R."/>
            <person name="Taylor A.R."/>
            <person name="Vardi A."/>
            <person name="von Dassow P."/>
            <person name="Vyverman W."/>
            <person name="Willis A."/>
            <person name="Wyrwicz L.S."/>
            <person name="Rokhsar D.S."/>
            <person name="Weissenbach J."/>
            <person name="Armbrust E.V."/>
            <person name="Green B.R."/>
            <person name="Van de Peer Y."/>
            <person name="Grigoriev I.V."/>
        </authorList>
    </citation>
    <scope>NUCLEOTIDE SEQUENCE [LARGE SCALE GENOMIC DNA]</scope>
    <source>
        <strain evidence="3 4">CCAP 1055/1</strain>
    </source>
</reference>
<dbReference type="OrthoDB" id="2129259at2759"/>
<dbReference type="GeneID" id="7204309"/>
<proteinExistence type="predicted"/>
<dbReference type="Pfam" id="PF18761">
    <property type="entry name" value="Heliorhodopsin"/>
    <property type="match status" value="1"/>
</dbReference>
<keyword evidence="2" id="KW-1133">Transmembrane helix</keyword>